<comment type="caution">
    <text evidence="1">The sequence shown here is derived from an EMBL/GenBank/DDBJ whole genome shotgun (WGS) entry which is preliminary data.</text>
</comment>
<name>A0ABS1E5B7_9GAMM</name>
<dbReference type="Proteomes" id="UP000738126">
    <property type="component" value="Unassembled WGS sequence"/>
</dbReference>
<gene>
    <name evidence="1" type="ORF">CKO13_04940</name>
</gene>
<organism evidence="1 2">
    <name type="scientific">Halorhodospira neutriphila</name>
    <dbReference type="NCBI Taxonomy" id="168379"/>
    <lineage>
        <taxon>Bacteria</taxon>
        <taxon>Pseudomonadati</taxon>
        <taxon>Pseudomonadota</taxon>
        <taxon>Gammaproteobacteria</taxon>
        <taxon>Chromatiales</taxon>
        <taxon>Ectothiorhodospiraceae</taxon>
        <taxon>Halorhodospira</taxon>
    </lineage>
</organism>
<dbReference type="InterPro" id="IPR027417">
    <property type="entry name" value="P-loop_NTPase"/>
</dbReference>
<dbReference type="Gene3D" id="3.40.50.300">
    <property type="entry name" value="P-loop containing nucleotide triphosphate hydrolases"/>
    <property type="match status" value="1"/>
</dbReference>
<dbReference type="Pfam" id="PF13469">
    <property type="entry name" value="Sulfotransfer_3"/>
    <property type="match status" value="1"/>
</dbReference>
<accession>A0ABS1E5B7</accession>
<protein>
    <recommendedName>
        <fullName evidence="3">Sulfotransferase</fullName>
    </recommendedName>
</protein>
<keyword evidence="2" id="KW-1185">Reference proteome</keyword>
<dbReference type="EMBL" id="NRSH01000039">
    <property type="protein sequence ID" value="MBK1726377.1"/>
    <property type="molecule type" value="Genomic_DNA"/>
</dbReference>
<evidence type="ECO:0000313" key="1">
    <source>
        <dbReference type="EMBL" id="MBK1726377.1"/>
    </source>
</evidence>
<proteinExistence type="predicted"/>
<evidence type="ECO:0008006" key="3">
    <source>
        <dbReference type="Google" id="ProtNLM"/>
    </source>
</evidence>
<evidence type="ECO:0000313" key="2">
    <source>
        <dbReference type="Proteomes" id="UP000738126"/>
    </source>
</evidence>
<dbReference type="SUPFAM" id="SSF52540">
    <property type="entry name" value="P-loop containing nucleoside triphosphate hydrolases"/>
    <property type="match status" value="1"/>
</dbReference>
<sequence length="328" mass="37910">MSTLENIARQGKRFIHFSAQNTFSFSEHLLAFFFKGQIKKKQYIFIIGPPRSGSTLIMQAISDAFKIGYLTNKHCLFFGAPSIAEWISRPLVRKEPSHYKSSYGRTNHFSEPAECGAWWYRFFRKYPAYVSLEDVSNLNMSAFRRSLASLGGAMGLPLIFKNLYASLRLEPIAHYVPNALFIVIERDWVDNGQSILKGRYDTLGDYGKWWSVPPPNVDELAELPPVQQVVAQIESIHDLIDRDLHRLGLEEQTFRIRYEDFCQDVYGTLDAFQAFMAHHGVDLERRFDVPAQFPINRSVKIPQSMYEQLQAEVAKRQERRAAVREQCQ</sequence>
<reference evidence="1 2" key="1">
    <citation type="journal article" date="2020" name="Microorganisms">
        <title>Osmotic Adaptation and Compatible Solute Biosynthesis of Phototrophic Bacteria as Revealed from Genome Analyses.</title>
        <authorList>
            <person name="Imhoff J.F."/>
            <person name="Rahn T."/>
            <person name="Kunzel S."/>
            <person name="Keller A."/>
            <person name="Neulinger S.C."/>
        </authorList>
    </citation>
    <scope>NUCLEOTIDE SEQUENCE [LARGE SCALE GENOMIC DNA]</scope>
    <source>
        <strain evidence="1 2">DSM 15116</strain>
    </source>
</reference>
<dbReference type="RefSeq" id="WP_200257474.1">
    <property type="nucleotide sequence ID" value="NZ_NRSH01000039.1"/>
</dbReference>